<evidence type="ECO:0000256" key="2">
    <source>
        <dbReference type="SAM" id="MobiDB-lite"/>
    </source>
</evidence>
<reference evidence="4 5" key="1">
    <citation type="journal article" date="2018" name="Mol. Plant">
        <title>The genome of Artemisia annua provides insight into the evolution of Asteraceae family and artemisinin biosynthesis.</title>
        <authorList>
            <person name="Shen Q."/>
            <person name="Zhang L."/>
            <person name="Liao Z."/>
            <person name="Wang S."/>
            <person name="Yan T."/>
            <person name="Shi P."/>
            <person name="Liu M."/>
            <person name="Fu X."/>
            <person name="Pan Q."/>
            <person name="Wang Y."/>
            <person name="Lv Z."/>
            <person name="Lu X."/>
            <person name="Zhang F."/>
            <person name="Jiang W."/>
            <person name="Ma Y."/>
            <person name="Chen M."/>
            <person name="Hao X."/>
            <person name="Li L."/>
            <person name="Tang Y."/>
            <person name="Lv G."/>
            <person name="Zhou Y."/>
            <person name="Sun X."/>
            <person name="Brodelius P.E."/>
            <person name="Rose J.K.C."/>
            <person name="Tang K."/>
        </authorList>
    </citation>
    <scope>NUCLEOTIDE SEQUENCE [LARGE SCALE GENOMIC DNA]</scope>
    <source>
        <strain evidence="5">cv. Huhao1</strain>
        <tissue evidence="4">Leaf</tissue>
    </source>
</reference>
<dbReference type="CDD" id="cd00590">
    <property type="entry name" value="RRM_SF"/>
    <property type="match status" value="1"/>
</dbReference>
<dbReference type="GO" id="GO:0003723">
    <property type="term" value="F:RNA binding"/>
    <property type="evidence" value="ECO:0007669"/>
    <property type="project" value="UniProtKB-UniRule"/>
</dbReference>
<dbReference type="OrthoDB" id="1737794at2759"/>
<dbReference type="EMBL" id="PKPP01003957">
    <property type="protein sequence ID" value="PWA66807.1"/>
    <property type="molecule type" value="Genomic_DNA"/>
</dbReference>
<dbReference type="SMART" id="SM00360">
    <property type="entry name" value="RRM"/>
    <property type="match status" value="1"/>
</dbReference>
<dbReference type="InterPro" id="IPR012677">
    <property type="entry name" value="Nucleotide-bd_a/b_plait_sf"/>
</dbReference>
<evidence type="ECO:0000313" key="4">
    <source>
        <dbReference type="EMBL" id="PWA66807.1"/>
    </source>
</evidence>
<comment type="caution">
    <text evidence="4">The sequence shown here is derived from an EMBL/GenBank/DDBJ whole genome shotgun (WGS) entry which is preliminary data.</text>
</comment>
<keyword evidence="1" id="KW-0694">RNA-binding</keyword>
<dbReference type="InterPro" id="IPR035979">
    <property type="entry name" value="RBD_domain_sf"/>
</dbReference>
<dbReference type="Gene3D" id="3.30.70.330">
    <property type="match status" value="1"/>
</dbReference>
<sequence length="429" mass="48605">MGKQFTREAADGWTWVFRGNNKRSDSFRSKEDDVNRISTSIFVTNFPESFTAKDLFHSCKQYGHVVDSFIPVKRSKEGKRFRFVRFINVFNVERLVSNLCTIWVDRYKFHANLARFQRPPLKSAKTYVKKSVVQDRGVFQVPCKAVGGDGNGNSFVDAVKSGVTSRMVGGESGGESSPAIVLGDECLNTKDVSNALLGRVKEFASLTNIKMALANEGFIELNIRYMGELWVLLEFGSLKSKELFQEHTGVGSWFSELKQASLDFNIDGRIVWVEIEGVPFKLWSGNTFKRLAAKWGDLLDVDDQEEICFHSKRICLYTKYHMNILESFKMIFRGKVFWIRAKEVPGWVPKLLEDSEDEEHSEDGSVEGDNKTQDVGSNDDVAEMRSKKERRTDAIVAANELYALLMVTDPCSLIDNPIAMNPVTPTKYS</sequence>
<dbReference type="InterPro" id="IPR000504">
    <property type="entry name" value="RRM_dom"/>
</dbReference>
<evidence type="ECO:0000313" key="5">
    <source>
        <dbReference type="Proteomes" id="UP000245207"/>
    </source>
</evidence>
<dbReference type="Pfam" id="PF00076">
    <property type="entry name" value="RRM_1"/>
    <property type="match status" value="1"/>
</dbReference>
<organism evidence="4 5">
    <name type="scientific">Artemisia annua</name>
    <name type="common">Sweet wormwood</name>
    <dbReference type="NCBI Taxonomy" id="35608"/>
    <lineage>
        <taxon>Eukaryota</taxon>
        <taxon>Viridiplantae</taxon>
        <taxon>Streptophyta</taxon>
        <taxon>Embryophyta</taxon>
        <taxon>Tracheophyta</taxon>
        <taxon>Spermatophyta</taxon>
        <taxon>Magnoliopsida</taxon>
        <taxon>eudicotyledons</taxon>
        <taxon>Gunneridae</taxon>
        <taxon>Pentapetalae</taxon>
        <taxon>asterids</taxon>
        <taxon>campanulids</taxon>
        <taxon>Asterales</taxon>
        <taxon>Asteraceae</taxon>
        <taxon>Asteroideae</taxon>
        <taxon>Anthemideae</taxon>
        <taxon>Artemisiinae</taxon>
        <taxon>Artemisia</taxon>
    </lineage>
</organism>
<protein>
    <recommendedName>
        <fullName evidence="3">RRM domain-containing protein</fullName>
    </recommendedName>
</protein>
<proteinExistence type="predicted"/>
<feature type="domain" description="RRM" evidence="3">
    <location>
        <begin position="39"/>
        <end position="116"/>
    </location>
</feature>
<dbReference type="Proteomes" id="UP000245207">
    <property type="component" value="Unassembled WGS sequence"/>
</dbReference>
<gene>
    <name evidence="4" type="ORF">CTI12_AA130650</name>
</gene>
<evidence type="ECO:0000256" key="1">
    <source>
        <dbReference type="PROSITE-ProRule" id="PRU00176"/>
    </source>
</evidence>
<feature type="compositionally biased region" description="Acidic residues" evidence="2">
    <location>
        <begin position="354"/>
        <end position="366"/>
    </location>
</feature>
<dbReference type="AlphaFoldDB" id="A0A2U1MZZ2"/>
<dbReference type="PROSITE" id="PS50102">
    <property type="entry name" value="RRM"/>
    <property type="match status" value="1"/>
</dbReference>
<evidence type="ECO:0000259" key="3">
    <source>
        <dbReference type="PROSITE" id="PS50102"/>
    </source>
</evidence>
<keyword evidence="5" id="KW-1185">Reference proteome</keyword>
<accession>A0A2U1MZZ2</accession>
<feature type="region of interest" description="Disordered" evidence="2">
    <location>
        <begin position="354"/>
        <end position="389"/>
    </location>
</feature>
<name>A0A2U1MZZ2_ARTAN</name>
<dbReference type="SUPFAM" id="SSF54928">
    <property type="entry name" value="RNA-binding domain, RBD"/>
    <property type="match status" value="1"/>
</dbReference>